<keyword evidence="2" id="KW-1185">Reference proteome</keyword>
<gene>
    <name evidence="1" type="ORF">CCM_09466</name>
</gene>
<reference evidence="1 2" key="1">
    <citation type="journal article" date="2011" name="Genome Biol.">
        <title>Genome sequence of the insect pathogenic fungus Cordyceps militaris, a valued traditional Chinese medicine.</title>
        <authorList>
            <person name="Zheng P."/>
            <person name="Xia Y."/>
            <person name="Xiao G."/>
            <person name="Xiong C."/>
            <person name="Hu X."/>
            <person name="Zhang S."/>
            <person name="Zheng H."/>
            <person name="Huang Y."/>
            <person name="Zhou Y."/>
            <person name="Wang S."/>
            <person name="Zhao G.P."/>
            <person name="Liu X."/>
            <person name="St Leger R.J."/>
            <person name="Wang C."/>
        </authorList>
    </citation>
    <scope>NUCLEOTIDE SEQUENCE [LARGE SCALE GENOMIC DNA]</scope>
    <source>
        <strain evidence="1 2">CM01</strain>
    </source>
</reference>
<evidence type="ECO:0000313" key="2">
    <source>
        <dbReference type="Proteomes" id="UP000001610"/>
    </source>
</evidence>
<dbReference type="OrthoDB" id="4776522at2759"/>
<dbReference type="KEGG" id="cmt:CCM_09466"/>
<dbReference type="STRING" id="983644.G3JUP3"/>
<proteinExistence type="predicted"/>
<dbReference type="GeneID" id="18171468"/>
<dbReference type="VEuPathDB" id="FungiDB:CCM_09466"/>
<dbReference type="Proteomes" id="UP000001610">
    <property type="component" value="Unassembled WGS sequence"/>
</dbReference>
<name>G3JUP3_CORMM</name>
<dbReference type="RefSeq" id="XP_006674662.1">
    <property type="nucleotide sequence ID" value="XM_006674599.1"/>
</dbReference>
<evidence type="ECO:0000313" key="1">
    <source>
        <dbReference type="EMBL" id="EGX87843.1"/>
    </source>
</evidence>
<dbReference type="InParanoid" id="G3JUP3"/>
<organism evidence="1 2">
    <name type="scientific">Cordyceps militaris (strain CM01)</name>
    <name type="common">Caterpillar fungus</name>
    <dbReference type="NCBI Taxonomy" id="983644"/>
    <lineage>
        <taxon>Eukaryota</taxon>
        <taxon>Fungi</taxon>
        <taxon>Dikarya</taxon>
        <taxon>Ascomycota</taxon>
        <taxon>Pezizomycotina</taxon>
        <taxon>Sordariomycetes</taxon>
        <taxon>Hypocreomycetidae</taxon>
        <taxon>Hypocreales</taxon>
        <taxon>Cordycipitaceae</taxon>
        <taxon>Cordyceps</taxon>
    </lineage>
</organism>
<dbReference type="EMBL" id="JH126407">
    <property type="protein sequence ID" value="EGX87843.1"/>
    <property type="molecule type" value="Genomic_DNA"/>
</dbReference>
<protein>
    <submittedName>
        <fullName evidence="1">Uncharacterized protein</fullName>
    </submittedName>
</protein>
<dbReference type="AlphaFoldDB" id="G3JUP3"/>
<dbReference type="eggNOG" id="ENOG502SY80">
    <property type="taxonomic scope" value="Eukaryota"/>
</dbReference>
<accession>G3JUP3</accession>
<dbReference type="OMA" id="GWVYQCT"/>
<sequence>MTRVYGVSHLCGACHRPGNFGWVYQCTQDKEGIIDDALAQGDLVSTTIVTIVYLETDALHQNCCDQIGLAMVADMNARRSSVPDCQDKFSFLDQISSEKMASYRPDQIATLLRQKEKVTLLASQVQSMIQRDRMTQNGTSLFAHDGLFDLTEPLPNPYEYRKLPTCVDRAYISLDAIANGRIPPTAATGFGFQTIAGRPVTDARIVKAIGQRPLPTYTPDSSSRLSWLNPSLCLMDLLERQIACGGRLPVARDTLPDNAPCPVTEPSQCPGTLTRSPPCNNFEGISPLRTQEKLPVCVATEPAFQCESSPMFDVARPLGMHTRSDTESSYTNLRLGAGSGFERGISDMITAV</sequence>
<dbReference type="HOGENOM" id="CLU_067601_0_0_1"/>